<proteinExistence type="predicted"/>
<evidence type="ECO:0000313" key="1">
    <source>
        <dbReference type="EMBL" id="CAB4137536.1"/>
    </source>
</evidence>
<name>A0A6J5LXA0_9CAUD</name>
<gene>
    <name evidence="1" type="ORF">UFOVP324_44</name>
</gene>
<organism evidence="1">
    <name type="scientific">uncultured Caudovirales phage</name>
    <dbReference type="NCBI Taxonomy" id="2100421"/>
    <lineage>
        <taxon>Viruses</taxon>
        <taxon>Duplodnaviria</taxon>
        <taxon>Heunggongvirae</taxon>
        <taxon>Uroviricota</taxon>
        <taxon>Caudoviricetes</taxon>
        <taxon>Peduoviridae</taxon>
        <taxon>Maltschvirus</taxon>
        <taxon>Maltschvirus maltsch</taxon>
    </lineage>
</organism>
<protein>
    <submittedName>
        <fullName evidence="1">Uncharacterized protein</fullName>
    </submittedName>
</protein>
<dbReference type="EMBL" id="LR796334">
    <property type="protein sequence ID" value="CAB4137536.1"/>
    <property type="molecule type" value="Genomic_DNA"/>
</dbReference>
<accession>A0A6J5LXA0</accession>
<sequence>MIASKGNTLRLTNEEDLKQVLRYAMLLVGLRANNMPTEEEKFVLINFIKTNFANVTIAQIKLAFDMAVAGKLQVDAKCYENFSCEFFGRIMASYLIFSAEETRIISQRKVEDEPLAKPSDKELKAQAIEALNMYADKVSKDVNFKWLAGGLHHLYDMAKELGLIKLNAEEKQAIWAKTKGDVNVSKVEAYKHFVNSMANFEMRFNSNGEIKPIE</sequence>
<reference evidence="1" key="1">
    <citation type="submission" date="2020-04" db="EMBL/GenBank/DDBJ databases">
        <authorList>
            <person name="Chiriac C."/>
            <person name="Salcher M."/>
            <person name="Ghai R."/>
            <person name="Kavagutti S V."/>
        </authorList>
    </citation>
    <scope>NUCLEOTIDE SEQUENCE</scope>
</reference>